<dbReference type="PROSITE" id="PS50011">
    <property type="entry name" value="PROTEIN_KINASE_DOM"/>
    <property type="match status" value="1"/>
</dbReference>
<dbReference type="Gene3D" id="1.10.510.10">
    <property type="entry name" value="Transferase(Phosphotransferase) domain 1"/>
    <property type="match status" value="1"/>
</dbReference>
<keyword evidence="3 5" id="KW-0472">Membrane</keyword>
<evidence type="ECO:0000259" key="7">
    <source>
        <dbReference type="PROSITE" id="PS50011"/>
    </source>
</evidence>
<feature type="domain" description="Protein kinase" evidence="7">
    <location>
        <begin position="1388"/>
        <end position="1660"/>
    </location>
</feature>
<gene>
    <name evidence="8" type="ORF">PROFUN_10993</name>
</gene>
<keyword evidence="8" id="KW-0675">Receptor</keyword>
<dbReference type="GO" id="GO:0004674">
    <property type="term" value="F:protein serine/threonine kinase activity"/>
    <property type="evidence" value="ECO:0007669"/>
    <property type="project" value="UniProtKB-EC"/>
</dbReference>
<dbReference type="InterPro" id="IPR032675">
    <property type="entry name" value="LRR_dom_sf"/>
</dbReference>
<keyword evidence="8" id="KW-0418">Kinase</keyword>
<dbReference type="InterPro" id="IPR000719">
    <property type="entry name" value="Prot_kinase_dom"/>
</dbReference>
<dbReference type="Gene3D" id="3.80.10.10">
    <property type="entry name" value="Ribonuclease Inhibitor"/>
    <property type="match status" value="4"/>
</dbReference>
<dbReference type="PANTHER" id="PTHR48004">
    <property type="entry name" value="OS01G0149700 PROTEIN"/>
    <property type="match status" value="1"/>
</dbReference>
<dbReference type="Pfam" id="PF07714">
    <property type="entry name" value="PK_Tyr_Ser-Thr"/>
    <property type="match status" value="1"/>
</dbReference>
<name>A0A2P6NC01_9EUKA</name>
<dbReference type="GO" id="GO:0005524">
    <property type="term" value="F:ATP binding"/>
    <property type="evidence" value="ECO:0007669"/>
    <property type="project" value="InterPro"/>
</dbReference>
<dbReference type="InterPro" id="IPR011009">
    <property type="entry name" value="Kinase-like_dom_sf"/>
</dbReference>
<comment type="caution">
    <text evidence="8">The sequence shown here is derived from an EMBL/GenBank/DDBJ whole genome shotgun (WGS) entry which is preliminary data.</text>
</comment>
<keyword evidence="5" id="KW-0812">Transmembrane</keyword>
<dbReference type="FunFam" id="3.80.10.10:FF:000095">
    <property type="entry name" value="LRR receptor-like serine/threonine-protein kinase GSO1"/>
    <property type="match status" value="3"/>
</dbReference>
<dbReference type="FunFam" id="3.80.10.10:FF:000383">
    <property type="entry name" value="Leucine-rich repeat receptor protein kinase EMS1"/>
    <property type="match status" value="1"/>
</dbReference>
<dbReference type="Pfam" id="PF23598">
    <property type="entry name" value="LRR_14"/>
    <property type="match status" value="1"/>
</dbReference>
<keyword evidence="8" id="KW-0808">Transferase</keyword>
<evidence type="ECO:0000256" key="5">
    <source>
        <dbReference type="SAM" id="Phobius"/>
    </source>
</evidence>
<dbReference type="Proteomes" id="UP000241769">
    <property type="component" value="Unassembled WGS sequence"/>
</dbReference>
<dbReference type="SMART" id="SM00369">
    <property type="entry name" value="LRR_TYP"/>
    <property type="match status" value="13"/>
</dbReference>
<keyword evidence="9" id="KW-1185">Reference proteome</keyword>
<evidence type="ECO:0000256" key="1">
    <source>
        <dbReference type="ARBA" id="ARBA00022614"/>
    </source>
</evidence>
<dbReference type="InterPro" id="IPR055414">
    <property type="entry name" value="LRR_R13L4/SHOC2-like"/>
</dbReference>
<dbReference type="InterPro" id="IPR001611">
    <property type="entry name" value="Leu-rich_rpt"/>
</dbReference>
<feature type="chain" id="PRO_5015144993" evidence="6">
    <location>
        <begin position="26"/>
        <end position="1660"/>
    </location>
</feature>
<keyword evidence="1" id="KW-0433">Leucine-rich repeat</keyword>
<protein>
    <submittedName>
        <fullName evidence="8">LRR receptor-like serine/threonine-protein kinase GSO2-like</fullName>
    </submittedName>
</protein>
<keyword evidence="5" id="KW-1133">Transmembrane helix</keyword>
<evidence type="ECO:0000256" key="6">
    <source>
        <dbReference type="SAM" id="SignalP"/>
    </source>
</evidence>
<dbReference type="Pfam" id="PF00560">
    <property type="entry name" value="LRR_1"/>
    <property type="match status" value="7"/>
</dbReference>
<proteinExistence type="predicted"/>
<accession>A0A2P6NC01</accession>
<evidence type="ECO:0000256" key="4">
    <source>
        <dbReference type="SAM" id="MobiDB-lite"/>
    </source>
</evidence>
<evidence type="ECO:0000256" key="3">
    <source>
        <dbReference type="ARBA" id="ARBA00023136"/>
    </source>
</evidence>
<sequence length="1660" mass="178605">MHERNMSCLCAAFMLFLIFPQGCQASSAILVSTMQTIWSSFNGPTGYWAGNNVCNSNDYVGVTCDPSNTWPVRLNLQNGVNGQRLNGAIHSVVGSLTNLTQLQLESNAITGTIPNSLCQLTQLTDLHLDGNQLTGSIPTCIGNLNQVTDLILNGNQLTGSIPDSIGNLSAVYNLYLQGNQLSGSIPSTMGNLNKVYRVFLQSNQLSGSIPTSIFSLPSLQSIDLSANQLTGSLPSTINLPSIVFFLAYENQLSGTLPGALFTQPAIGQINLSHNQFSGTIPDVGFSSSFFSLSLNNNPLQGDVPPQIINLPNLGTLWLSSTGLTGSIGSRNSQLNAMTELHLDYSQFTSVGYISVTSVCSVGNNPFPCYPLQNVSALCNNIPPCPLLVTMRGIWQTLGGGSQYWTGPNMCDSTDYVDVTCDATNNYPIRLNLQNGVSGTKLNGIIPSTIGSLSNLTQLQLEANAITGTIPDSLCQLTLLTDLHLDNNQLTGSIPTCIGNLNQVTDLILNGNQLTGSIPDSIGNLAAVYSLYLHDNQLSGPIPSTMGNLNKLFQLRLTNNKLSGSIPISIFNLPSIWDLDLSSNRLTGFLPSTINLPSIFYFLVYDNQLSGTLPGALFTQPTIGVINLSHNQFNETIPNVAFSSSIFALSTTIRCKIINLPNLSSLWLSSTGLTGSIGSRNSQLNAMTELHLDYSQFTSVGYISVTSVCSVGNNPFPCYPLQNVSALCNSIPPCPLLVTMRGIWQTLGGASQYWTGSNMCDSTDYVGVICDPNQIYPVGIDYVNGGAVGLKLSGTIPSDIGSLSNLTQLLIGDNPITGSIPDSLCNLSLLSQLDLSSMQLTGLIPSCIGNLNQLETVYLDNNRLTGSIPFLGESTNLLTLDISGNRMTGVIPDSICFPNVRNLIISSNNFTGSIPPCIEILDTFVASDNHLSGIIPDTSYDATSLVHLDLHNNGLSGSIPDSICRMHSLTYLNVQANYLTGSIPSCIGDANSLRQIVLDHNLLNGSIPSSIGSLASLTYLTLGSNSLVGVIPDSIGSLVELRTLSLHDNLLNGTIPSSIFNIPSLQTIDISRNRLTGNIPPIINSLDLTTILLNDNQLEGPIPDSIIDLPNLTHLSLEDNFLNGSVTKRNSTLPALVHLSLNDNFLTMIGYIDVTGLCNLTHNSFYCLPRLKVPSICTIDYLPCTGSPPVIDALYLNDTIMSVQQAEIILNSALSNDAQSLKTISAVTLALSRNTSFFEYITQNVSITLQSFHIRTNYSENIELGIANSSVSVAKPSSMIGSQEVTVSISSVAYNPLASIDDTPIYSPIIGVSIYAQGIEMEIEGVADLINITMGVVLSIPLDHCTNLIVNGNVTICQTNHLTNFSIGFQPIISPTRLVVDVASNDAYFKMLITIACCVAGGFILVLILALLKGMNTSMMMLEVADEKERVVKGERTEVWRVIQNETSTVAVKKRNAKDIRTLVQEAARLKNLTEGWLMIEWMHQGSLFSYARHHSVASLFFSIGTDVARGMSYVAEQGIVHTQLHPHHILLQISEGTVLAKITSFSESVADGTKSGQKPSHHTAPEVVKWGVQYLKSDVWSFGLVLDFIARDGPESSQGIVSDCMEEISCRVTFAEIARRLMREMPTDKKMKAEIEEQSTSNPISPRPTLTVAVPLGSDE</sequence>
<feature type="region of interest" description="Disordered" evidence="4">
    <location>
        <begin position="1633"/>
        <end position="1660"/>
    </location>
</feature>
<evidence type="ECO:0000313" key="8">
    <source>
        <dbReference type="EMBL" id="PRP81463.1"/>
    </source>
</evidence>
<dbReference type="SUPFAM" id="SSF56112">
    <property type="entry name" value="Protein kinase-like (PK-like)"/>
    <property type="match status" value="1"/>
</dbReference>
<dbReference type="InterPro" id="IPR052941">
    <property type="entry name" value="StomDev_PlantInt_Reg"/>
</dbReference>
<dbReference type="Pfam" id="PF13855">
    <property type="entry name" value="LRR_8"/>
    <property type="match status" value="3"/>
</dbReference>
<keyword evidence="2" id="KW-0677">Repeat</keyword>
<dbReference type="OrthoDB" id="26095at2759"/>
<dbReference type="STRING" id="1890364.A0A2P6NC01"/>
<feature type="signal peptide" evidence="6">
    <location>
        <begin position="1"/>
        <end position="25"/>
    </location>
</feature>
<feature type="transmembrane region" description="Helical" evidence="5">
    <location>
        <begin position="1386"/>
        <end position="1411"/>
    </location>
</feature>
<dbReference type="EMBL" id="MDYQ01000124">
    <property type="protein sequence ID" value="PRP81463.1"/>
    <property type="molecule type" value="Genomic_DNA"/>
</dbReference>
<dbReference type="SMART" id="SM00365">
    <property type="entry name" value="LRR_SD22"/>
    <property type="match status" value="8"/>
</dbReference>
<reference evidence="8 9" key="1">
    <citation type="journal article" date="2018" name="Genome Biol. Evol.">
        <title>Multiple Roots of Fruiting Body Formation in Amoebozoa.</title>
        <authorList>
            <person name="Hillmann F."/>
            <person name="Forbes G."/>
            <person name="Novohradska S."/>
            <person name="Ferling I."/>
            <person name="Riege K."/>
            <person name="Groth M."/>
            <person name="Westermann M."/>
            <person name="Marz M."/>
            <person name="Spaller T."/>
            <person name="Winckler T."/>
            <person name="Schaap P."/>
            <person name="Glockner G."/>
        </authorList>
    </citation>
    <scope>NUCLEOTIDE SEQUENCE [LARGE SCALE GENOMIC DNA]</scope>
    <source>
        <strain evidence="8 9">Jena</strain>
    </source>
</reference>
<keyword evidence="6" id="KW-0732">Signal</keyword>
<dbReference type="PANTHER" id="PTHR48004:SF58">
    <property type="entry name" value="OS01G0162200 PROTEIN"/>
    <property type="match status" value="1"/>
</dbReference>
<evidence type="ECO:0000313" key="9">
    <source>
        <dbReference type="Proteomes" id="UP000241769"/>
    </source>
</evidence>
<dbReference type="SUPFAM" id="SSF52058">
    <property type="entry name" value="L domain-like"/>
    <property type="match status" value="4"/>
</dbReference>
<dbReference type="InterPro" id="IPR001245">
    <property type="entry name" value="Ser-Thr/Tyr_kinase_cat_dom"/>
</dbReference>
<dbReference type="InParanoid" id="A0A2P6NC01"/>
<organism evidence="8 9">
    <name type="scientific">Planoprotostelium fungivorum</name>
    <dbReference type="NCBI Taxonomy" id="1890364"/>
    <lineage>
        <taxon>Eukaryota</taxon>
        <taxon>Amoebozoa</taxon>
        <taxon>Evosea</taxon>
        <taxon>Variosea</taxon>
        <taxon>Cavosteliida</taxon>
        <taxon>Cavosteliaceae</taxon>
        <taxon>Planoprotostelium</taxon>
    </lineage>
</organism>
<dbReference type="InterPro" id="IPR003591">
    <property type="entry name" value="Leu-rich_rpt_typical-subtyp"/>
</dbReference>
<evidence type="ECO:0000256" key="2">
    <source>
        <dbReference type="ARBA" id="ARBA00022737"/>
    </source>
</evidence>